<dbReference type="VEuPathDB" id="TrichDB:TVAGG3_0832070"/>
<evidence type="ECO:0008006" key="3">
    <source>
        <dbReference type="Google" id="ProtNLM"/>
    </source>
</evidence>
<dbReference type="VEuPathDB" id="TrichDB:TVAG_418800"/>
<protein>
    <recommendedName>
        <fullName evidence="3">Right handed beta helix domain-containing protein</fullName>
    </recommendedName>
</protein>
<evidence type="ECO:0000313" key="2">
    <source>
        <dbReference type="Proteomes" id="UP000001542"/>
    </source>
</evidence>
<dbReference type="EMBL" id="DS113319">
    <property type="protein sequence ID" value="EAY11443.1"/>
    <property type="molecule type" value="Genomic_DNA"/>
</dbReference>
<reference evidence="1" key="2">
    <citation type="journal article" date="2007" name="Science">
        <title>Draft genome sequence of the sexually transmitted pathogen Trichomonas vaginalis.</title>
        <authorList>
            <person name="Carlton J.M."/>
            <person name="Hirt R.P."/>
            <person name="Silva J.C."/>
            <person name="Delcher A.L."/>
            <person name="Schatz M."/>
            <person name="Zhao Q."/>
            <person name="Wortman J.R."/>
            <person name="Bidwell S.L."/>
            <person name="Alsmark U.C.M."/>
            <person name="Besteiro S."/>
            <person name="Sicheritz-Ponten T."/>
            <person name="Noel C.J."/>
            <person name="Dacks J.B."/>
            <person name="Foster P.G."/>
            <person name="Simillion C."/>
            <person name="Van de Peer Y."/>
            <person name="Miranda-Saavedra D."/>
            <person name="Barton G.J."/>
            <person name="Westrop G.D."/>
            <person name="Mueller S."/>
            <person name="Dessi D."/>
            <person name="Fiori P.L."/>
            <person name="Ren Q."/>
            <person name="Paulsen I."/>
            <person name="Zhang H."/>
            <person name="Bastida-Corcuera F.D."/>
            <person name="Simoes-Barbosa A."/>
            <person name="Brown M.T."/>
            <person name="Hayes R.D."/>
            <person name="Mukherjee M."/>
            <person name="Okumura C.Y."/>
            <person name="Schneider R."/>
            <person name="Smith A.J."/>
            <person name="Vanacova S."/>
            <person name="Villalvazo M."/>
            <person name="Haas B.J."/>
            <person name="Pertea M."/>
            <person name="Feldblyum T.V."/>
            <person name="Utterback T.R."/>
            <person name="Shu C.L."/>
            <person name="Osoegawa K."/>
            <person name="de Jong P.J."/>
            <person name="Hrdy I."/>
            <person name="Horvathova L."/>
            <person name="Zubacova Z."/>
            <person name="Dolezal P."/>
            <person name="Malik S.B."/>
            <person name="Logsdon J.M. Jr."/>
            <person name="Henze K."/>
            <person name="Gupta A."/>
            <person name="Wang C.C."/>
            <person name="Dunne R.L."/>
            <person name="Upcroft J.A."/>
            <person name="Upcroft P."/>
            <person name="White O."/>
            <person name="Salzberg S.L."/>
            <person name="Tang P."/>
            <person name="Chiu C.-H."/>
            <person name="Lee Y.-S."/>
            <person name="Embley T.M."/>
            <person name="Coombs G.H."/>
            <person name="Mottram J.C."/>
            <person name="Tachezy J."/>
            <person name="Fraser-Liggett C.M."/>
            <person name="Johnson P.J."/>
        </authorList>
    </citation>
    <scope>NUCLEOTIDE SEQUENCE [LARGE SCALE GENOMIC DNA]</scope>
    <source>
        <strain evidence="1">G3</strain>
    </source>
</reference>
<dbReference type="RefSeq" id="XP_001323666.1">
    <property type="nucleotide sequence ID" value="XM_001323631.1"/>
</dbReference>
<keyword evidence="2" id="KW-1185">Reference proteome</keyword>
<dbReference type="SUPFAM" id="SSF51126">
    <property type="entry name" value="Pectin lyase-like"/>
    <property type="match status" value="1"/>
</dbReference>
<dbReference type="AlphaFoldDB" id="A2E7F0"/>
<name>A2E7F0_TRIV3</name>
<reference evidence="1" key="1">
    <citation type="submission" date="2006-10" db="EMBL/GenBank/DDBJ databases">
        <authorList>
            <person name="Amadeo P."/>
            <person name="Zhao Q."/>
            <person name="Wortman J."/>
            <person name="Fraser-Liggett C."/>
            <person name="Carlton J."/>
        </authorList>
    </citation>
    <scope>NUCLEOTIDE SEQUENCE</scope>
    <source>
        <strain evidence="1">G3</strain>
    </source>
</reference>
<sequence length="356" mass="40598">MHANDNKARKYKIQSFMQLERSFSDYYGESQSEEKTKNETISASGNFYIHNSIFSFHQKRAIYLNSNSKVLLETCTFYNNSSKGYVGGSFYIEYSDCVLVHICCSHSSSTDWGCAYFINYANSKKSYAFESSVSSCSGIGIAFYHYQGYIQVSNMNTSNHEITYDAAYLIQSPTGTGILNLTTAFNTSSKEEAGMIDNYGIFKITKCNYLSNTYTGNSIGIIACESSTCTFLDCSFMNNKGNKLFSDPTIIDHCYFKDNELSDDPNNINSVDPLDSFISHYTTDKCFDTYYFYYRNDNINLPNFEVNVIRSYKRYDHENENEEEGNENEINNIQNIALNVYKTSFAEVLNLPSLFS</sequence>
<dbReference type="InParanoid" id="A2E7F0"/>
<proteinExistence type="predicted"/>
<accession>A2E7F0</accession>
<evidence type="ECO:0000313" key="1">
    <source>
        <dbReference type="EMBL" id="EAY11443.1"/>
    </source>
</evidence>
<gene>
    <name evidence="1" type="ORF">TVAG_418800</name>
</gene>
<dbReference type="KEGG" id="tva:4769396"/>
<dbReference type="Proteomes" id="UP000001542">
    <property type="component" value="Unassembled WGS sequence"/>
</dbReference>
<dbReference type="InterPro" id="IPR011050">
    <property type="entry name" value="Pectin_lyase_fold/virulence"/>
</dbReference>
<organism evidence="1 2">
    <name type="scientific">Trichomonas vaginalis (strain ATCC PRA-98 / G3)</name>
    <dbReference type="NCBI Taxonomy" id="412133"/>
    <lineage>
        <taxon>Eukaryota</taxon>
        <taxon>Metamonada</taxon>
        <taxon>Parabasalia</taxon>
        <taxon>Trichomonadida</taxon>
        <taxon>Trichomonadidae</taxon>
        <taxon>Trichomonas</taxon>
    </lineage>
</organism>